<evidence type="ECO:0000313" key="12">
    <source>
        <dbReference type="Proteomes" id="UP001055057"/>
    </source>
</evidence>
<evidence type="ECO:0000256" key="6">
    <source>
        <dbReference type="ARBA" id="ARBA00022917"/>
    </source>
</evidence>
<keyword evidence="4 8" id="KW-0547">Nucleotide-binding</keyword>
<organism evidence="11 12">
    <name type="scientific">Methylobacterium trifolii</name>
    <dbReference type="NCBI Taxonomy" id="1003092"/>
    <lineage>
        <taxon>Bacteria</taxon>
        <taxon>Pseudomonadati</taxon>
        <taxon>Pseudomonadota</taxon>
        <taxon>Alphaproteobacteria</taxon>
        <taxon>Hyphomicrobiales</taxon>
        <taxon>Methylobacteriaceae</taxon>
        <taxon>Methylobacterium</taxon>
    </lineage>
</organism>
<accession>A0ABQ4TUV8</accession>
<keyword evidence="6 8" id="KW-0648">Protein biosynthesis</keyword>
<dbReference type="Gene3D" id="1.10.10.350">
    <property type="match status" value="1"/>
</dbReference>
<comment type="catalytic activity">
    <reaction evidence="8">
        <text>tRNA(Glu) + L-glutamate + ATP = L-glutamyl-tRNA(Glu) + AMP + diphosphate</text>
        <dbReference type="Rhea" id="RHEA:23540"/>
        <dbReference type="Rhea" id="RHEA-COMP:9663"/>
        <dbReference type="Rhea" id="RHEA-COMP:9680"/>
        <dbReference type="ChEBI" id="CHEBI:29985"/>
        <dbReference type="ChEBI" id="CHEBI:30616"/>
        <dbReference type="ChEBI" id="CHEBI:33019"/>
        <dbReference type="ChEBI" id="CHEBI:78442"/>
        <dbReference type="ChEBI" id="CHEBI:78520"/>
        <dbReference type="ChEBI" id="CHEBI:456215"/>
        <dbReference type="EC" id="6.1.1.17"/>
    </reaction>
</comment>
<dbReference type="GO" id="GO:0016874">
    <property type="term" value="F:ligase activity"/>
    <property type="evidence" value="ECO:0007669"/>
    <property type="project" value="UniProtKB-KW"/>
</dbReference>
<dbReference type="PANTHER" id="PTHR43311">
    <property type="entry name" value="GLUTAMATE--TRNA LIGASE"/>
    <property type="match status" value="1"/>
</dbReference>
<keyword evidence="12" id="KW-1185">Reference proteome</keyword>
<comment type="caution">
    <text evidence="11">The sequence shown here is derived from an EMBL/GenBank/DDBJ whole genome shotgun (WGS) entry which is preliminary data.</text>
</comment>
<dbReference type="InterPro" id="IPR014729">
    <property type="entry name" value="Rossmann-like_a/b/a_fold"/>
</dbReference>
<dbReference type="InterPro" id="IPR020058">
    <property type="entry name" value="Glu/Gln-tRNA-synth_Ib_cat-dom"/>
</dbReference>
<comment type="function">
    <text evidence="8">Catalyzes the attachment of glutamate to tRNA(Glu) in a two-step reaction: glutamate is first activated by ATP to form Glu-AMP and then transferred to the acceptor end of tRNA(Glu).</text>
</comment>
<protein>
    <recommendedName>
        <fullName evidence="8">Glutamate--tRNA ligase</fullName>
        <ecNumber evidence="8">6.1.1.17</ecNumber>
    </recommendedName>
    <alternativeName>
        <fullName evidence="8">Glutamyl-tRNA synthetase</fullName>
        <shortName evidence="8">GluRS</shortName>
    </alternativeName>
</protein>
<comment type="subcellular location">
    <subcellularLocation>
        <location evidence="8">Cytoplasm</location>
    </subcellularLocation>
</comment>
<dbReference type="PRINTS" id="PR00987">
    <property type="entry name" value="TRNASYNTHGLU"/>
</dbReference>
<dbReference type="RefSeq" id="WP_238181660.1">
    <property type="nucleotide sequence ID" value="NZ_BPRB01000061.1"/>
</dbReference>
<comment type="caution">
    <text evidence="8">Lacks conserved residue(s) required for the propagation of feature annotation.</text>
</comment>
<sequence>MAPLVRFAPSPTGYLHIGNARPALLNLLYARAQGGRFLLRLDDTDRERSTAEFARAVAEDLAWLGIEPDLHARQSDRSAEHDAAAERLKALGRLYPCYETQEELERRRKRQLGRGLPPIYDRAALDLSADQRAALEAEGRRPHWRFKLDARTIAWDDLVRGPAHVDCASLSDPVLIRADGSYLYTLPSVVDDAAFGITHVIRGEDHVTNTGVQVQIFEALGAPVPVFGHHNLLTTADGAGLSKRLGHLSLRSLREAGYEPAAVRSLAVLTGSAESVRAVASLDELAGLVDLAHISRAPAKFDPQELDGLNARLVHALPFPEVEARLAALGVPPDRAEAFWAAVRANLGKVAEAGDWWRVVSGPVAPVIADPALIAAAAETLPPEPYGPETWKAWTTMLRERTGAKGRALFMPLRLALTGLEHGPDLAGLLPLIGRARAARRLAGETA</sequence>
<dbReference type="InterPro" id="IPR045462">
    <property type="entry name" value="aa-tRNA-synth_I_cd-bd"/>
</dbReference>
<evidence type="ECO:0000256" key="4">
    <source>
        <dbReference type="ARBA" id="ARBA00022741"/>
    </source>
</evidence>
<evidence type="ECO:0000256" key="7">
    <source>
        <dbReference type="ARBA" id="ARBA00023146"/>
    </source>
</evidence>
<keyword evidence="3 8" id="KW-0436">Ligase</keyword>
<comment type="subunit">
    <text evidence="8">Monomer.</text>
</comment>
<dbReference type="SUPFAM" id="SSF48163">
    <property type="entry name" value="An anticodon-binding domain of class I aminoacyl-tRNA synthetases"/>
    <property type="match status" value="1"/>
</dbReference>
<evidence type="ECO:0000256" key="1">
    <source>
        <dbReference type="ARBA" id="ARBA00007894"/>
    </source>
</evidence>
<dbReference type="EC" id="6.1.1.17" evidence="8"/>
<feature type="domain" description="Glutamyl/glutaminyl-tRNA synthetase class Ib catalytic" evidence="9">
    <location>
        <begin position="5"/>
        <end position="307"/>
    </location>
</feature>
<feature type="domain" description="Aminoacyl-tRNA synthetase class I anticodon-binding" evidence="10">
    <location>
        <begin position="385"/>
        <end position="443"/>
    </location>
</feature>
<evidence type="ECO:0000259" key="9">
    <source>
        <dbReference type="Pfam" id="PF00749"/>
    </source>
</evidence>
<evidence type="ECO:0000256" key="5">
    <source>
        <dbReference type="ARBA" id="ARBA00022840"/>
    </source>
</evidence>
<dbReference type="InterPro" id="IPR020751">
    <property type="entry name" value="aa-tRNA-synth_I_codon-bd_sub2"/>
</dbReference>
<dbReference type="Pfam" id="PF00749">
    <property type="entry name" value="tRNA-synt_1c"/>
    <property type="match status" value="1"/>
</dbReference>
<dbReference type="InterPro" id="IPR004527">
    <property type="entry name" value="Glu-tRNA-ligase_bac/mito"/>
</dbReference>
<reference evidence="11" key="2">
    <citation type="submission" date="2021-08" db="EMBL/GenBank/DDBJ databases">
        <authorList>
            <person name="Tani A."/>
            <person name="Ola A."/>
            <person name="Ogura Y."/>
            <person name="Katsura K."/>
            <person name="Hayashi T."/>
        </authorList>
    </citation>
    <scope>NUCLEOTIDE SEQUENCE</scope>
    <source>
        <strain evidence="11">DSM 23632</strain>
    </source>
</reference>
<evidence type="ECO:0000259" key="10">
    <source>
        <dbReference type="Pfam" id="PF19269"/>
    </source>
</evidence>
<gene>
    <name evidence="11" type="primary">gltX_2</name>
    <name evidence="8" type="synonym">gltX</name>
    <name evidence="11" type="ORF">MPOCJGCO_1156</name>
</gene>
<keyword evidence="2 8" id="KW-0963">Cytoplasm</keyword>
<keyword evidence="7 8" id="KW-0030">Aminoacyl-tRNA synthetase</keyword>
<dbReference type="InterPro" id="IPR049940">
    <property type="entry name" value="GluQ/Sye"/>
</dbReference>
<dbReference type="PANTHER" id="PTHR43311:SF2">
    <property type="entry name" value="GLUTAMATE--TRNA LIGASE, MITOCHONDRIAL-RELATED"/>
    <property type="match status" value="1"/>
</dbReference>
<dbReference type="EMBL" id="BPRB01000061">
    <property type="protein sequence ID" value="GJE59069.1"/>
    <property type="molecule type" value="Genomic_DNA"/>
</dbReference>
<dbReference type="Proteomes" id="UP001055057">
    <property type="component" value="Unassembled WGS sequence"/>
</dbReference>
<feature type="short sequence motif" description="'KMSKS' region" evidence="8">
    <location>
        <begin position="240"/>
        <end position="244"/>
    </location>
</feature>
<dbReference type="Gene3D" id="3.40.50.620">
    <property type="entry name" value="HUPs"/>
    <property type="match status" value="1"/>
</dbReference>
<name>A0ABQ4TUV8_9HYPH</name>
<dbReference type="SUPFAM" id="SSF52374">
    <property type="entry name" value="Nucleotidylyl transferase"/>
    <property type="match status" value="1"/>
</dbReference>
<keyword evidence="5 8" id="KW-0067">ATP-binding</keyword>
<comment type="similarity">
    <text evidence="1 8">Belongs to the class-I aminoacyl-tRNA synthetase family. Glutamate--tRNA ligase type 1 subfamily.</text>
</comment>
<evidence type="ECO:0000256" key="2">
    <source>
        <dbReference type="ARBA" id="ARBA00022490"/>
    </source>
</evidence>
<feature type="short sequence motif" description="'HIGH' region" evidence="8">
    <location>
        <begin position="9"/>
        <end position="19"/>
    </location>
</feature>
<dbReference type="Pfam" id="PF19269">
    <property type="entry name" value="Anticodon_2"/>
    <property type="match status" value="1"/>
</dbReference>
<dbReference type="InterPro" id="IPR001412">
    <property type="entry name" value="aa-tRNA-synth_I_CS"/>
</dbReference>
<reference evidence="11" key="1">
    <citation type="journal article" date="2021" name="Front. Microbiol.">
        <title>Comprehensive Comparative Genomics and Phenotyping of Methylobacterium Species.</title>
        <authorList>
            <person name="Alessa O."/>
            <person name="Ogura Y."/>
            <person name="Fujitani Y."/>
            <person name="Takami H."/>
            <person name="Hayashi T."/>
            <person name="Sahin N."/>
            <person name="Tani A."/>
        </authorList>
    </citation>
    <scope>NUCLEOTIDE SEQUENCE</scope>
    <source>
        <strain evidence="11">DSM 23632</strain>
    </source>
</reference>
<dbReference type="NCBIfam" id="TIGR00464">
    <property type="entry name" value="gltX_bact"/>
    <property type="match status" value="1"/>
</dbReference>
<dbReference type="HAMAP" id="MF_00022">
    <property type="entry name" value="Glu_tRNA_synth_type1"/>
    <property type="match status" value="1"/>
</dbReference>
<feature type="binding site" evidence="8">
    <location>
        <position position="243"/>
    </location>
    <ligand>
        <name>ATP</name>
        <dbReference type="ChEBI" id="CHEBI:30616"/>
    </ligand>
</feature>
<proteinExistence type="inferred from homology"/>
<dbReference type="InterPro" id="IPR008925">
    <property type="entry name" value="aa_tRNA-synth_I_cd-bd_sf"/>
</dbReference>
<evidence type="ECO:0000313" key="11">
    <source>
        <dbReference type="EMBL" id="GJE59069.1"/>
    </source>
</evidence>
<evidence type="ECO:0000256" key="8">
    <source>
        <dbReference type="HAMAP-Rule" id="MF_00022"/>
    </source>
</evidence>
<dbReference type="InterPro" id="IPR000924">
    <property type="entry name" value="Glu/Gln-tRNA-synth"/>
</dbReference>
<evidence type="ECO:0000256" key="3">
    <source>
        <dbReference type="ARBA" id="ARBA00022598"/>
    </source>
</evidence>
<dbReference type="PROSITE" id="PS00178">
    <property type="entry name" value="AA_TRNA_LIGASE_I"/>
    <property type="match status" value="1"/>
</dbReference>